<dbReference type="InterPro" id="IPR034660">
    <property type="entry name" value="DinB/YfiT-like"/>
</dbReference>
<dbReference type="Proteomes" id="UP000480185">
    <property type="component" value="Unassembled WGS sequence"/>
</dbReference>
<dbReference type="AlphaFoldDB" id="A0A6G1X491"/>
<gene>
    <name evidence="2" type="ORF">GH754_05045</name>
</gene>
<sequence length="80" mass="9275">MDDKLFQHFHFVRGQTLAALDGTTEEIADMIPTGFHNNIRWNLGHIFLSLNNLLYSYIGEKHGLTERDYQLFQFSTSPSD</sequence>
<evidence type="ECO:0000259" key="1">
    <source>
        <dbReference type="Pfam" id="PF12867"/>
    </source>
</evidence>
<dbReference type="Gene3D" id="1.20.120.450">
    <property type="entry name" value="dinb family like domain"/>
    <property type="match status" value="1"/>
</dbReference>
<comment type="caution">
    <text evidence="2">The sequence shown here is derived from an EMBL/GenBank/DDBJ whole genome shotgun (WGS) entry which is preliminary data.</text>
</comment>
<accession>A0A6G1X491</accession>
<name>A0A6G1X491_9BACI</name>
<evidence type="ECO:0000313" key="2">
    <source>
        <dbReference type="EMBL" id="MRG85700.1"/>
    </source>
</evidence>
<dbReference type="EMBL" id="WJNH01000002">
    <property type="protein sequence ID" value="MRG85700.1"/>
    <property type="molecule type" value="Genomic_DNA"/>
</dbReference>
<organism evidence="2 3">
    <name type="scientific">Salinibacillus xinjiangensis</name>
    <dbReference type="NCBI Taxonomy" id="1229268"/>
    <lineage>
        <taxon>Bacteria</taxon>
        <taxon>Bacillati</taxon>
        <taxon>Bacillota</taxon>
        <taxon>Bacilli</taxon>
        <taxon>Bacillales</taxon>
        <taxon>Bacillaceae</taxon>
        <taxon>Salinibacillus</taxon>
    </lineage>
</organism>
<evidence type="ECO:0000313" key="3">
    <source>
        <dbReference type="Proteomes" id="UP000480185"/>
    </source>
</evidence>
<proteinExistence type="predicted"/>
<dbReference type="InterPro" id="IPR024775">
    <property type="entry name" value="DinB-like"/>
</dbReference>
<feature type="domain" description="DinB-like" evidence="1">
    <location>
        <begin position="9"/>
        <end position="65"/>
    </location>
</feature>
<reference evidence="2 3" key="1">
    <citation type="submission" date="2019-11" db="EMBL/GenBank/DDBJ databases">
        <authorList>
            <person name="Li J."/>
        </authorList>
    </citation>
    <scope>NUCLEOTIDE SEQUENCE [LARGE SCALE GENOMIC DNA]</scope>
    <source>
        <strain evidence="2 3">J4</strain>
    </source>
</reference>
<dbReference type="RefSeq" id="WP_153727615.1">
    <property type="nucleotide sequence ID" value="NZ_WJNH01000002.1"/>
</dbReference>
<keyword evidence="3" id="KW-1185">Reference proteome</keyword>
<dbReference type="Pfam" id="PF12867">
    <property type="entry name" value="DinB_2"/>
    <property type="match status" value="1"/>
</dbReference>
<dbReference type="SUPFAM" id="SSF109854">
    <property type="entry name" value="DinB/YfiT-like putative metalloenzymes"/>
    <property type="match status" value="1"/>
</dbReference>
<dbReference type="OrthoDB" id="4295522at2"/>
<protein>
    <recommendedName>
        <fullName evidence="1">DinB-like domain-containing protein</fullName>
    </recommendedName>
</protein>